<dbReference type="Proteomes" id="UP000033618">
    <property type="component" value="Unassembled WGS sequence"/>
</dbReference>
<reference evidence="9 10" key="1">
    <citation type="submission" date="2015-03" db="EMBL/GenBank/DDBJ databases">
        <title>Draft Genome Sequence of Burkholderia andropogonis type strain ICMP2807, isolated from Sorghum bicolor.</title>
        <authorList>
            <person name="Lopes-Santos L."/>
            <person name="Castro D.B."/>
            <person name="Ottoboni L.M."/>
            <person name="Park D."/>
            <person name="Weirc B.S."/>
            <person name="Destefano S.A."/>
        </authorList>
    </citation>
    <scope>NUCLEOTIDE SEQUENCE [LARGE SCALE GENOMIC DNA]</scope>
    <source>
        <strain evidence="9 10">ICMP2807</strain>
    </source>
</reference>
<evidence type="ECO:0000256" key="8">
    <source>
        <dbReference type="SAM" id="Phobius"/>
    </source>
</evidence>
<keyword evidence="3" id="KW-1003">Cell membrane</keyword>
<evidence type="ECO:0000313" key="10">
    <source>
        <dbReference type="Proteomes" id="UP000033618"/>
    </source>
</evidence>
<feature type="transmembrane region" description="Helical" evidence="8">
    <location>
        <begin position="295"/>
        <end position="313"/>
    </location>
</feature>
<evidence type="ECO:0000256" key="6">
    <source>
        <dbReference type="ARBA" id="ARBA00023136"/>
    </source>
</evidence>
<evidence type="ECO:0000256" key="2">
    <source>
        <dbReference type="ARBA" id="ARBA00022448"/>
    </source>
</evidence>
<organism evidence="9 10">
    <name type="scientific">Robbsia andropogonis</name>
    <dbReference type="NCBI Taxonomy" id="28092"/>
    <lineage>
        <taxon>Bacteria</taxon>
        <taxon>Pseudomonadati</taxon>
        <taxon>Pseudomonadota</taxon>
        <taxon>Betaproteobacteria</taxon>
        <taxon>Burkholderiales</taxon>
        <taxon>Burkholderiaceae</taxon>
        <taxon>Robbsia</taxon>
    </lineage>
</organism>
<dbReference type="PANTHER" id="PTHR30354:SF22">
    <property type="entry name" value="HIGH-AFFINITY GLUCONATE TRANSPORTER"/>
    <property type="match status" value="1"/>
</dbReference>
<protein>
    <submittedName>
        <fullName evidence="9">Gluconate transporter</fullName>
    </submittedName>
</protein>
<evidence type="ECO:0000256" key="4">
    <source>
        <dbReference type="ARBA" id="ARBA00022692"/>
    </source>
</evidence>
<dbReference type="PATRIC" id="fig|28092.6.peg.3888"/>
<accession>A0A0F5JZ74</accession>
<dbReference type="GO" id="GO:0005886">
    <property type="term" value="C:plasma membrane"/>
    <property type="evidence" value="ECO:0007669"/>
    <property type="project" value="UniProtKB-SubCell"/>
</dbReference>
<feature type="transmembrane region" description="Helical" evidence="8">
    <location>
        <begin position="387"/>
        <end position="405"/>
    </location>
</feature>
<feature type="transmembrane region" description="Helical" evidence="8">
    <location>
        <begin position="361"/>
        <end position="380"/>
    </location>
</feature>
<dbReference type="AlphaFoldDB" id="A0A0F5JZ74"/>
<feature type="transmembrane region" description="Helical" evidence="8">
    <location>
        <begin position="411"/>
        <end position="435"/>
    </location>
</feature>
<feature type="transmembrane region" description="Helical" evidence="8">
    <location>
        <begin position="66"/>
        <end position="87"/>
    </location>
</feature>
<feature type="transmembrane region" description="Helical" evidence="8">
    <location>
        <begin position="147"/>
        <end position="165"/>
    </location>
</feature>
<keyword evidence="5 8" id="KW-1133">Transmembrane helix</keyword>
<feature type="transmembrane region" description="Helical" evidence="8">
    <location>
        <begin position="107"/>
        <end position="140"/>
    </location>
</feature>
<name>A0A0F5JZ74_9BURK</name>
<keyword evidence="10" id="KW-1185">Reference proteome</keyword>
<feature type="transmembrane region" description="Helical" evidence="8">
    <location>
        <begin position="12"/>
        <end position="30"/>
    </location>
</feature>
<dbReference type="PIRSF" id="PIRSF002746">
    <property type="entry name" value="Gluconate_transporter"/>
    <property type="match status" value="1"/>
</dbReference>
<keyword evidence="6 8" id="KW-0472">Membrane</keyword>
<dbReference type="GO" id="GO:0015128">
    <property type="term" value="F:gluconate transmembrane transporter activity"/>
    <property type="evidence" value="ECO:0007669"/>
    <property type="project" value="InterPro"/>
</dbReference>
<dbReference type="PANTHER" id="PTHR30354">
    <property type="entry name" value="GNT FAMILY GLUCONATE TRANSPORTER"/>
    <property type="match status" value="1"/>
</dbReference>
<dbReference type="STRING" id="28092.WM40_16530"/>
<feature type="transmembrane region" description="Helical" evidence="8">
    <location>
        <begin position="185"/>
        <end position="208"/>
    </location>
</feature>
<proteinExistence type="inferred from homology"/>
<comment type="subcellular location">
    <subcellularLocation>
        <location evidence="1">Cell membrane</location>
        <topology evidence="1">Multi-pass membrane protein</topology>
    </subcellularLocation>
</comment>
<dbReference type="NCBIfam" id="TIGR00791">
    <property type="entry name" value="gntP"/>
    <property type="match status" value="1"/>
</dbReference>
<dbReference type="InterPro" id="IPR003474">
    <property type="entry name" value="Glcn_transporter"/>
</dbReference>
<evidence type="ECO:0000256" key="7">
    <source>
        <dbReference type="ARBA" id="ARBA00049663"/>
    </source>
</evidence>
<evidence type="ECO:0000256" key="1">
    <source>
        <dbReference type="ARBA" id="ARBA00004651"/>
    </source>
</evidence>
<feature type="transmembrane region" description="Helical" evidence="8">
    <location>
        <begin position="255"/>
        <end position="275"/>
    </location>
</feature>
<evidence type="ECO:0000256" key="3">
    <source>
        <dbReference type="ARBA" id="ARBA00022475"/>
    </source>
</evidence>
<evidence type="ECO:0000313" key="9">
    <source>
        <dbReference type="EMBL" id="KKB62592.1"/>
    </source>
</evidence>
<keyword evidence="4 8" id="KW-0812">Transmembrane</keyword>
<feature type="transmembrane region" description="Helical" evidence="8">
    <location>
        <begin position="36"/>
        <end position="54"/>
    </location>
</feature>
<evidence type="ECO:0000256" key="5">
    <source>
        <dbReference type="ARBA" id="ARBA00022989"/>
    </source>
</evidence>
<feature type="transmembrane region" description="Helical" evidence="8">
    <location>
        <begin position="447"/>
        <end position="472"/>
    </location>
</feature>
<feature type="transmembrane region" description="Helical" evidence="8">
    <location>
        <begin position="334"/>
        <end position="355"/>
    </location>
</feature>
<comment type="similarity">
    <text evidence="7">Belongs to the GntP permease family.</text>
</comment>
<comment type="caution">
    <text evidence="9">The sequence shown here is derived from an EMBL/GenBank/DDBJ whole genome shotgun (WGS) entry which is preliminary data.</text>
</comment>
<keyword evidence="2" id="KW-0813">Transport</keyword>
<dbReference type="EMBL" id="LAQU01000018">
    <property type="protein sequence ID" value="KKB62592.1"/>
    <property type="molecule type" value="Genomic_DNA"/>
</dbReference>
<gene>
    <name evidence="9" type="ORF">WM40_16530</name>
</gene>
<sequence length="473" mass="49138">MAASAWLQHDSQLILACVLALATVVTLIAVLRIAPFFAILLGTFVAGAVAGLPMEKVAKAFSQGAGGLLGDVGVIIALGAMLGALMAESGAADRLVDAMLRRSTPRTLPWLMAGVAVIIGLPLFFEVGLVVMVPIIFVMARRANQPVLRIAIPALAGMTTLHALLPPHPGPLIAVSALHADLGMTILLGFIAAIPAIIIAGPLYGMWLGPRIAAQRARDGESDAAAVAIGATFDGEHAAVPVADADASRYRRPSFGMSLITILLPVILMLGRTIARLLLPAASPLTQALEFLGEPIITLSLTVIVAIVGFGWATGRGKNEVGNILRRSLPPICILLLTIGAGGGLKQTLVLAGISDTVSKVATGTHLPLVLLAYLIAICLRQATGSATVATTTTAGIVAPLAMGMPATHGALLTLSIGAGSVFFCHVNDAGFWMVREFFGLKLKETIWVWSLLQTLVSVVGITMVLVMWKILT</sequence>
<dbReference type="Pfam" id="PF02447">
    <property type="entry name" value="GntP_permease"/>
    <property type="match status" value="1"/>
</dbReference>